<keyword evidence="1" id="KW-0812">Transmembrane</keyword>
<feature type="transmembrane region" description="Helical" evidence="1">
    <location>
        <begin position="34"/>
        <end position="52"/>
    </location>
</feature>
<dbReference type="AlphaFoldDB" id="I5C9G1"/>
<comment type="caution">
    <text evidence="2">The sequence shown here is derived from an EMBL/GenBank/DDBJ whole genome shotgun (WGS) entry which is preliminary data.</text>
</comment>
<organism evidence="2 3">
    <name type="scientific">Nitritalea halalkaliphila LW7</name>
    <dbReference type="NCBI Taxonomy" id="1189621"/>
    <lineage>
        <taxon>Bacteria</taxon>
        <taxon>Pseudomonadati</taxon>
        <taxon>Bacteroidota</taxon>
        <taxon>Cytophagia</taxon>
        <taxon>Cytophagales</taxon>
        <taxon>Cyclobacteriaceae</taxon>
        <taxon>Nitritalea</taxon>
    </lineage>
</organism>
<dbReference type="STRING" id="1189621.A3SI_02843"/>
<protein>
    <submittedName>
        <fullName evidence="2">Uncharacterized protein</fullName>
    </submittedName>
</protein>
<evidence type="ECO:0000256" key="1">
    <source>
        <dbReference type="SAM" id="Phobius"/>
    </source>
</evidence>
<dbReference type="EMBL" id="AJYA01000005">
    <property type="protein sequence ID" value="EIM78463.1"/>
    <property type="molecule type" value="Genomic_DNA"/>
</dbReference>
<keyword evidence="1" id="KW-1133">Transmembrane helix</keyword>
<evidence type="ECO:0000313" key="3">
    <source>
        <dbReference type="Proteomes" id="UP000005551"/>
    </source>
</evidence>
<keyword evidence="1" id="KW-0472">Membrane</keyword>
<reference evidence="2 3" key="1">
    <citation type="submission" date="2012-05" db="EMBL/GenBank/DDBJ databases">
        <title>Genome sequence of Nitritalea halalkaliphila LW7.</title>
        <authorList>
            <person name="Jangir P.K."/>
            <person name="Singh A."/>
            <person name="Shivaji S."/>
            <person name="Sharma R."/>
        </authorList>
    </citation>
    <scope>NUCLEOTIDE SEQUENCE [LARGE SCALE GENOMIC DNA]</scope>
    <source>
        <strain evidence="2 3">LW7</strain>
    </source>
</reference>
<name>I5C9G1_9BACT</name>
<sequence length="97" mass="11110">MKVLWAVVAKVADKHVFFDYLGDAKRPRHCRGFFRLYGLADEHLGLALFFFFPLGQSPGTKRGIYWLISVSLCTRLGFSFRKMKRESGANPELSPKL</sequence>
<dbReference type="Proteomes" id="UP000005551">
    <property type="component" value="Unassembled WGS sequence"/>
</dbReference>
<keyword evidence="3" id="KW-1185">Reference proteome</keyword>
<gene>
    <name evidence="2" type="ORF">A3SI_02843</name>
</gene>
<proteinExistence type="predicted"/>
<feature type="transmembrane region" description="Helical" evidence="1">
    <location>
        <begin position="64"/>
        <end position="80"/>
    </location>
</feature>
<evidence type="ECO:0000313" key="2">
    <source>
        <dbReference type="EMBL" id="EIM78463.1"/>
    </source>
</evidence>
<accession>I5C9G1</accession>